<dbReference type="InterPro" id="IPR029058">
    <property type="entry name" value="AB_hydrolase_fold"/>
</dbReference>
<dbReference type="InterPro" id="IPR051044">
    <property type="entry name" value="MAG_DAG_Lipase"/>
</dbReference>
<evidence type="ECO:0000313" key="3">
    <source>
        <dbReference type="Proteomes" id="UP001596022"/>
    </source>
</evidence>
<accession>A0ABV9GN29</accession>
<dbReference type="Pfam" id="PF12146">
    <property type="entry name" value="Hydrolase_4"/>
    <property type="match status" value="1"/>
</dbReference>
<dbReference type="InterPro" id="IPR022742">
    <property type="entry name" value="Hydrolase_4"/>
</dbReference>
<proteinExistence type="predicted"/>
<protein>
    <submittedName>
        <fullName evidence="2">Alpha/beta fold hydrolase</fullName>
    </submittedName>
</protein>
<keyword evidence="2" id="KW-0378">Hydrolase</keyword>
<feature type="domain" description="Serine aminopeptidase S33" evidence="1">
    <location>
        <begin position="11"/>
        <end position="246"/>
    </location>
</feature>
<reference evidence="3" key="1">
    <citation type="journal article" date="2019" name="Int. J. Syst. Evol. Microbiol.">
        <title>The Global Catalogue of Microorganisms (GCM) 10K type strain sequencing project: providing services to taxonomists for standard genome sequencing and annotation.</title>
        <authorList>
            <consortium name="The Broad Institute Genomics Platform"/>
            <consortium name="The Broad Institute Genome Sequencing Center for Infectious Disease"/>
            <person name="Wu L."/>
            <person name="Ma J."/>
        </authorList>
    </citation>
    <scope>NUCLEOTIDE SEQUENCE [LARGE SCALE GENOMIC DNA]</scope>
    <source>
        <strain evidence="3">CGMCC 1.16306</strain>
    </source>
</reference>
<evidence type="ECO:0000313" key="2">
    <source>
        <dbReference type="EMBL" id="MFC4618316.1"/>
    </source>
</evidence>
<dbReference type="Proteomes" id="UP001596022">
    <property type="component" value="Unassembled WGS sequence"/>
</dbReference>
<evidence type="ECO:0000259" key="1">
    <source>
        <dbReference type="Pfam" id="PF12146"/>
    </source>
</evidence>
<dbReference type="RefSeq" id="WP_376845312.1">
    <property type="nucleotide sequence ID" value="NZ_JBHSFW010000001.1"/>
</dbReference>
<sequence>MWVWKTKADVPKGTIVMVHGAGEHHGRYEWLADQWLSEGFNVVIGDLPGQGENPRHQGHVDRFDEYIECVQKWANTAKAFKEPILLFGHSLGGLVIIRLLEETNIRPRAVLLSSPCLGLMIPPPEWIKKAVRPLNNVLPRLRIPIKRSADNHLATHNEEILKKDADDSLIVKKVSLRWYYELDQAMALAFERQSRFPDVPLFIFQAGDDKIVDRRAVYRWFDSLPIHRKHYKEWPLLYHEVFNEPEREKVFQYALKCIHPLFGSHK</sequence>
<dbReference type="Gene3D" id="3.40.50.1820">
    <property type="entry name" value="alpha/beta hydrolase"/>
    <property type="match status" value="1"/>
</dbReference>
<dbReference type="EMBL" id="JBHSFW010000001">
    <property type="protein sequence ID" value="MFC4618316.1"/>
    <property type="molecule type" value="Genomic_DNA"/>
</dbReference>
<organism evidence="2 3">
    <name type="scientific">Camelliibacillus cellulosilyticus</name>
    <dbReference type="NCBI Taxonomy" id="2174486"/>
    <lineage>
        <taxon>Bacteria</taxon>
        <taxon>Bacillati</taxon>
        <taxon>Bacillota</taxon>
        <taxon>Bacilli</taxon>
        <taxon>Bacillales</taxon>
        <taxon>Sporolactobacillaceae</taxon>
        <taxon>Camelliibacillus</taxon>
    </lineage>
</organism>
<comment type="caution">
    <text evidence="2">The sequence shown here is derived from an EMBL/GenBank/DDBJ whole genome shotgun (WGS) entry which is preliminary data.</text>
</comment>
<dbReference type="SUPFAM" id="SSF53474">
    <property type="entry name" value="alpha/beta-Hydrolases"/>
    <property type="match status" value="1"/>
</dbReference>
<dbReference type="GO" id="GO:0016787">
    <property type="term" value="F:hydrolase activity"/>
    <property type="evidence" value="ECO:0007669"/>
    <property type="project" value="UniProtKB-KW"/>
</dbReference>
<gene>
    <name evidence="2" type="ORF">ACFO4N_06175</name>
</gene>
<dbReference type="PANTHER" id="PTHR11614">
    <property type="entry name" value="PHOSPHOLIPASE-RELATED"/>
    <property type="match status" value="1"/>
</dbReference>
<keyword evidence="3" id="KW-1185">Reference proteome</keyword>
<name>A0ABV9GN29_9BACL</name>